<proteinExistence type="predicted"/>
<comment type="caution">
    <text evidence="1">The sequence shown here is derived from an EMBL/GenBank/DDBJ whole genome shotgun (WGS) entry which is preliminary data.</text>
</comment>
<accession>A0ABP8W0C5</accession>
<keyword evidence="2" id="KW-1185">Reference proteome</keyword>
<gene>
    <name evidence="1" type="ORF">GCM10023226_11630</name>
</gene>
<dbReference type="EMBL" id="BAABIM010000001">
    <property type="protein sequence ID" value="GAA4676109.1"/>
    <property type="molecule type" value="Genomic_DNA"/>
</dbReference>
<protein>
    <submittedName>
        <fullName evidence="1">Uncharacterized protein</fullName>
    </submittedName>
</protein>
<reference evidence="2" key="1">
    <citation type="journal article" date="2019" name="Int. J. Syst. Evol. Microbiol.">
        <title>The Global Catalogue of Microorganisms (GCM) 10K type strain sequencing project: providing services to taxonomists for standard genome sequencing and annotation.</title>
        <authorList>
            <consortium name="The Broad Institute Genomics Platform"/>
            <consortium name="The Broad Institute Genome Sequencing Center for Infectious Disease"/>
            <person name="Wu L."/>
            <person name="Ma J."/>
        </authorList>
    </citation>
    <scope>NUCLEOTIDE SEQUENCE [LARGE SCALE GENOMIC DNA]</scope>
    <source>
        <strain evidence="2">JCM 18127</strain>
    </source>
</reference>
<name>A0ABP8W0C5_9ACTN</name>
<organism evidence="1 2">
    <name type="scientific">Nocardioides nanhaiensis</name>
    <dbReference type="NCBI Taxonomy" id="1476871"/>
    <lineage>
        <taxon>Bacteria</taxon>
        <taxon>Bacillati</taxon>
        <taxon>Actinomycetota</taxon>
        <taxon>Actinomycetes</taxon>
        <taxon>Propionibacteriales</taxon>
        <taxon>Nocardioidaceae</taxon>
        <taxon>Nocardioides</taxon>
    </lineage>
</organism>
<dbReference type="Proteomes" id="UP001500621">
    <property type="component" value="Unassembled WGS sequence"/>
</dbReference>
<evidence type="ECO:0000313" key="1">
    <source>
        <dbReference type="EMBL" id="GAA4676109.1"/>
    </source>
</evidence>
<dbReference type="RefSeq" id="WP_345263567.1">
    <property type="nucleotide sequence ID" value="NZ_BAABIM010000001.1"/>
</dbReference>
<evidence type="ECO:0000313" key="2">
    <source>
        <dbReference type="Proteomes" id="UP001500621"/>
    </source>
</evidence>
<sequence>MAIDVADGFGLMSAAAKDDDGTQVGILVMVIAQEPSEPASQVLNRLGAHVAVLASVYARLLVDLLGETGLAASGVETA</sequence>